<proteinExistence type="predicted"/>
<protein>
    <submittedName>
        <fullName evidence="2">Uncharacterized protein</fullName>
    </submittedName>
</protein>
<name>A0A8D8S6D6_9HEMI</name>
<accession>A0A8D8S6D6</accession>
<reference evidence="2" key="1">
    <citation type="submission" date="2021-05" db="EMBL/GenBank/DDBJ databases">
        <authorList>
            <person name="Alioto T."/>
            <person name="Alioto T."/>
            <person name="Gomez Garrido J."/>
        </authorList>
    </citation>
    <scope>NUCLEOTIDE SEQUENCE</scope>
</reference>
<feature type="transmembrane region" description="Helical" evidence="1">
    <location>
        <begin position="65"/>
        <end position="88"/>
    </location>
</feature>
<dbReference type="AlphaFoldDB" id="A0A8D8S6D6"/>
<evidence type="ECO:0000313" key="2">
    <source>
        <dbReference type="EMBL" id="CAG6661334.1"/>
    </source>
</evidence>
<evidence type="ECO:0000256" key="1">
    <source>
        <dbReference type="SAM" id="Phobius"/>
    </source>
</evidence>
<organism evidence="2">
    <name type="scientific">Cacopsylla melanoneura</name>
    <dbReference type="NCBI Taxonomy" id="428564"/>
    <lineage>
        <taxon>Eukaryota</taxon>
        <taxon>Metazoa</taxon>
        <taxon>Ecdysozoa</taxon>
        <taxon>Arthropoda</taxon>
        <taxon>Hexapoda</taxon>
        <taxon>Insecta</taxon>
        <taxon>Pterygota</taxon>
        <taxon>Neoptera</taxon>
        <taxon>Paraneoptera</taxon>
        <taxon>Hemiptera</taxon>
        <taxon>Sternorrhyncha</taxon>
        <taxon>Psylloidea</taxon>
        <taxon>Psyllidae</taxon>
        <taxon>Psyllinae</taxon>
        <taxon>Cacopsylla</taxon>
    </lineage>
</organism>
<keyword evidence="1" id="KW-0812">Transmembrane</keyword>
<dbReference type="EMBL" id="HBUF01199348">
    <property type="protein sequence ID" value="CAG6661334.1"/>
    <property type="molecule type" value="Transcribed_RNA"/>
</dbReference>
<keyword evidence="1" id="KW-1133">Transmembrane helix</keyword>
<keyword evidence="1" id="KW-0472">Membrane</keyword>
<sequence>MPKMFRYMQTTTSFPITSLVTVCLDSMTAMISLLSISNLIQYYDCFTYSRSVSDLISTTKHTSHGLHVILLTVVIFLIFHAVFCFDCFHLEFFSIRTCALLRLERKWWIFGERMRFLGGQWWIISF</sequence>